<feature type="chain" id="PRO_5004789085" evidence="2">
    <location>
        <begin position="20"/>
        <end position="349"/>
    </location>
</feature>
<evidence type="ECO:0000256" key="1">
    <source>
        <dbReference type="SAM" id="MobiDB-lite"/>
    </source>
</evidence>
<feature type="region of interest" description="Disordered" evidence="1">
    <location>
        <begin position="164"/>
        <end position="183"/>
    </location>
</feature>
<protein>
    <submittedName>
        <fullName evidence="3">Uncharacterized protein</fullName>
    </submittedName>
</protein>
<accession>W0F2M2</accession>
<reference evidence="3 4" key="1">
    <citation type="submission" date="2013-12" db="EMBL/GenBank/DDBJ databases">
        <authorList>
            <consortium name="DOE Joint Genome Institute"/>
            <person name="Eisen J."/>
            <person name="Huntemann M."/>
            <person name="Han J."/>
            <person name="Chen A."/>
            <person name="Kyrpides N."/>
            <person name="Mavromatis K."/>
            <person name="Markowitz V."/>
            <person name="Palaniappan K."/>
            <person name="Ivanova N."/>
            <person name="Schaumberg A."/>
            <person name="Pati A."/>
            <person name="Liolios K."/>
            <person name="Nordberg H.P."/>
            <person name="Cantor M.N."/>
            <person name="Hua S.X."/>
            <person name="Woyke T."/>
        </authorList>
    </citation>
    <scope>NUCLEOTIDE SEQUENCE [LARGE SCALE GENOMIC DNA]</scope>
    <source>
        <strain evidence="4">DSM 19437</strain>
    </source>
</reference>
<keyword evidence="2" id="KW-0732">Signal</keyword>
<dbReference type="STRING" id="929713.NIASO_05100"/>
<dbReference type="Proteomes" id="UP000003586">
    <property type="component" value="Chromosome"/>
</dbReference>
<evidence type="ECO:0000313" key="3">
    <source>
        <dbReference type="EMBL" id="AHF17280.1"/>
    </source>
</evidence>
<evidence type="ECO:0000256" key="2">
    <source>
        <dbReference type="SAM" id="SignalP"/>
    </source>
</evidence>
<keyword evidence="4" id="KW-1185">Reference proteome</keyword>
<dbReference type="EMBL" id="CP007035">
    <property type="protein sequence ID" value="AHF17280.1"/>
    <property type="molecule type" value="Genomic_DNA"/>
</dbReference>
<dbReference type="KEGG" id="nso:NIASO_05100"/>
<dbReference type="HOGENOM" id="CLU_801280_0_0_10"/>
<dbReference type="OrthoDB" id="834854at2"/>
<dbReference type="AlphaFoldDB" id="W0F2M2"/>
<sequence length="349" mass="38152">MRKIVSFLLIVFSCGAAYAQKQTFDIVSYNAPPGWTTKQEGTYISYSRIDGGSWAQIALYQHRNSDGSTQTDFDKEWNDLVATGKTISSPEKTEPQTADGWTVISGSGVWQYNGTNVASVLTVYSNNQVCVSVLCNATAQPYLKDYQALLGSLDLNADSVSSNAEMPVSASSEETTQPANTNNSPLAGKIWEGSSSEKFNGSGMNTGGFFTKQYQFNADGTYRFVDVLASHYTDTKTLNHKTGTWSVGVNQLTIKPSNGQNEEWSKAEKTTNGNSDVTNRAINETWGKKLKNGSRKLEQYTYTFSVGKNGDKVALILQRSGRTGREGDGKISYFNETAPRQSVKLPKGI</sequence>
<dbReference type="RefSeq" id="WP_008583062.1">
    <property type="nucleotide sequence ID" value="NZ_CP007035.1"/>
</dbReference>
<proteinExistence type="predicted"/>
<evidence type="ECO:0000313" key="4">
    <source>
        <dbReference type="Proteomes" id="UP000003586"/>
    </source>
</evidence>
<name>W0F2M2_9BACT</name>
<gene>
    <name evidence="3" type="ORF">NIASO_05100</name>
</gene>
<feature type="signal peptide" evidence="2">
    <location>
        <begin position="1"/>
        <end position="19"/>
    </location>
</feature>
<organism evidence="3 4">
    <name type="scientific">Niabella soli DSM 19437</name>
    <dbReference type="NCBI Taxonomy" id="929713"/>
    <lineage>
        <taxon>Bacteria</taxon>
        <taxon>Pseudomonadati</taxon>
        <taxon>Bacteroidota</taxon>
        <taxon>Chitinophagia</taxon>
        <taxon>Chitinophagales</taxon>
        <taxon>Chitinophagaceae</taxon>
        <taxon>Niabella</taxon>
    </lineage>
</organism>